<gene>
    <name evidence="4" type="ORF">AXG93_2779s1080</name>
</gene>
<name>A0A176W3E2_MARPO</name>
<dbReference type="PANTHER" id="PTHR44086:SF10">
    <property type="entry name" value="THIOSULFATE SULFURTRANSFERASE_RHODANESE-LIKE DOMAIN-CONTAINING PROTEIN 3"/>
    <property type="match status" value="1"/>
</dbReference>
<dbReference type="Pfam" id="PF00581">
    <property type="entry name" value="Rhodanese"/>
    <property type="match status" value="2"/>
</dbReference>
<evidence type="ECO:0000313" key="4">
    <source>
        <dbReference type="EMBL" id="OAE27560.1"/>
    </source>
</evidence>
<sequence>MSPKRPRTRAPLHVGRIGRSELSWTRKQRADRQSVEEGSGEEACGGNKSNFLVERGKGRRNGGTKERKGTREGRSSYLLVGCARGEGRVAVFPPARTHQVAMEDGSLIGELDLGNSSSSQENSRSGAGAGGGGGGGGSDDDSIEESPKRGRLRVANVGGSLTVLLQIALVAWGVRQLRSVLAKRRQRADAAQRAVELPFRAVDPPGCSMLSPVAVKKMVELDPVPHLLVDVRFPGAVRDAPSPFETAVSIPEGEVKAALQLSEAEWENRFPSIKKPGRSDIIVFLSTKGRRAQKAASAAADLGFNGCCVLNGGLEAYGEDVSSSEDKPLKFLSRDAVAVLLQKNDRGGEASEAGTNPVYLIDVRRHDERALFGHIRGSHHVPVEELPKALNMESGLWEKTYHFPKFSDDDTVIFQCRTSRRATWAAQLAQDAGMGKCFVYSQGVYGWRFDPSVLPYDSYEIGDSPPEPINFEVEKVDHEAAKEELQRAGL</sequence>
<dbReference type="SUPFAM" id="SSF52821">
    <property type="entry name" value="Rhodanese/Cell cycle control phosphatase"/>
    <property type="match status" value="2"/>
</dbReference>
<keyword evidence="5" id="KW-1185">Reference proteome</keyword>
<evidence type="ECO:0000256" key="1">
    <source>
        <dbReference type="SAM" id="MobiDB-lite"/>
    </source>
</evidence>
<dbReference type="AlphaFoldDB" id="A0A176W3E2"/>
<keyword evidence="2" id="KW-1133">Transmembrane helix</keyword>
<organism evidence="4 5">
    <name type="scientific">Marchantia polymorpha subsp. ruderalis</name>
    <dbReference type="NCBI Taxonomy" id="1480154"/>
    <lineage>
        <taxon>Eukaryota</taxon>
        <taxon>Viridiplantae</taxon>
        <taxon>Streptophyta</taxon>
        <taxon>Embryophyta</taxon>
        <taxon>Marchantiophyta</taxon>
        <taxon>Marchantiopsida</taxon>
        <taxon>Marchantiidae</taxon>
        <taxon>Marchantiales</taxon>
        <taxon>Marchantiaceae</taxon>
        <taxon>Marchantia</taxon>
    </lineage>
</organism>
<keyword evidence="2" id="KW-0812">Transmembrane</keyword>
<dbReference type="PROSITE" id="PS50206">
    <property type="entry name" value="RHODANESE_3"/>
    <property type="match status" value="2"/>
</dbReference>
<dbReference type="Gene3D" id="3.40.250.10">
    <property type="entry name" value="Rhodanese-like domain"/>
    <property type="match status" value="2"/>
</dbReference>
<evidence type="ECO:0000256" key="2">
    <source>
        <dbReference type="SAM" id="Phobius"/>
    </source>
</evidence>
<feature type="compositionally biased region" description="Basic and acidic residues" evidence="1">
    <location>
        <begin position="63"/>
        <end position="72"/>
    </location>
</feature>
<feature type="compositionally biased region" description="Basic residues" evidence="1">
    <location>
        <begin position="1"/>
        <end position="10"/>
    </location>
</feature>
<proteinExistence type="predicted"/>
<dbReference type="InterPro" id="IPR001763">
    <property type="entry name" value="Rhodanese-like_dom"/>
</dbReference>
<dbReference type="InterPro" id="IPR036873">
    <property type="entry name" value="Rhodanese-like_dom_sf"/>
</dbReference>
<dbReference type="PANTHER" id="PTHR44086">
    <property type="entry name" value="THIOSULFATE SULFURTRANSFERASE RDL2, MITOCHONDRIAL-RELATED"/>
    <property type="match status" value="1"/>
</dbReference>
<protein>
    <recommendedName>
        <fullName evidence="3">Rhodanese domain-containing protein</fullName>
    </recommendedName>
</protein>
<evidence type="ECO:0000259" key="3">
    <source>
        <dbReference type="PROSITE" id="PS50206"/>
    </source>
</evidence>
<dbReference type="GO" id="GO:0005739">
    <property type="term" value="C:mitochondrion"/>
    <property type="evidence" value="ECO:0007669"/>
    <property type="project" value="TreeGrafter"/>
</dbReference>
<feature type="region of interest" description="Disordered" evidence="1">
    <location>
        <begin position="1"/>
        <end position="72"/>
    </location>
</feature>
<dbReference type="GO" id="GO:0004792">
    <property type="term" value="F:thiosulfate-cyanide sulfurtransferase activity"/>
    <property type="evidence" value="ECO:0007669"/>
    <property type="project" value="TreeGrafter"/>
</dbReference>
<feature type="compositionally biased region" description="Low complexity" evidence="1">
    <location>
        <begin position="116"/>
        <end position="126"/>
    </location>
</feature>
<keyword evidence="2" id="KW-0472">Membrane</keyword>
<feature type="compositionally biased region" description="Gly residues" evidence="1">
    <location>
        <begin position="127"/>
        <end position="137"/>
    </location>
</feature>
<feature type="transmembrane region" description="Helical" evidence="2">
    <location>
        <begin position="154"/>
        <end position="174"/>
    </location>
</feature>
<reference evidence="4" key="1">
    <citation type="submission" date="2016-03" db="EMBL/GenBank/DDBJ databases">
        <title>Mechanisms controlling the formation of the plant cell surface in tip-growing cells are functionally conserved among land plants.</title>
        <authorList>
            <person name="Honkanen S."/>
            <person name="Jones V.A."/>
            <person name="Morieri G."/>
            <person name="Champion C."/>
            <person name="Hetherington A.J."/>
            <person name="Kelly S."/>
            <person name="Saint-Marcoux D."/>
            <person name="Proust H."/>
            <person name="Prescott H."/>
            <person name="Dolan L."/>
        </authorList>
    </citation>
    <scope>NUCLEOTIDE SEQUENCE [LARGE SCALE GENOMIC DNA]</scope>
    <source>
        <tissue evidence="4">Whole gametophyte</tissue>
    </source>
</reference>
<accession>A0A176W3E2</accession>
<dbReference type="SMART" id="SM00450">
    <property type="entry name" value="RHOD"/>
    <property type="match status" value="2"/>
</dbReference>
<feature type="domain" description="Rhodanese" evidence="3">
    <location>
        <begin position="222"/>
        <end position="326"/>
    </location>
</feature>
<dbReference type="EMBL" id="LVLJ01001862">
    <property type="protein sequence ID" value="OAE27560.1"/>
    <property type="molecule type" value="Genomic_DNA"/>
</dbReference>
<dbReference type="Proteomes" id="UP000077202">
    <property type="component" value="Unassembled WGS sequence"/>
</dbReference>
<feature type="domain" description="Rhodanese" evidence="3">
    <location>
        <begin position="354"/>
        <end position="454"/>
    </location>
</feature>
<feature type="region of interest" description="Disordered" evidence="1">
    <location>
        <begin position="109"/>
        <end position="148"/>
    </location>
</feature>
<comment type="caution">
    <text evidence="4">The sequence shown here is derived from an EMBL/GenBank/DDBJ whole genome shotgun (WGS) entry which is preliminary data.</text>
</comment>
<evidence type="ECO:0000313" key="5">
    <source>
        <dbReference type="Proteomes" id="UP000077202"/>
    </source>
</evidence>